<reference evidence="2 5" key="2">
    <citation type="submission" date="2018-01" db="EMBL/GenBank/DDBJ databases">
        <title>Complete genome sequence of Caulobacter flavus RHGG3.</title>
        <authorList>
            <person name="Yang E."/>
        </authorList>
    </citation>
    <scope>NUCLEOTIDE SEQUENCE [LARGE SCALE GENOMIC DNA]</scope>
    <source>
        <strain evidence="2 5">RHGG3</strain>
    </source>
</reference>
<keyword evidence="1" id="KW-0812">Transmembrane</keyword>
<evidence type="ECO:0008006" key="6">
    <source>
        <dbReference type="Google" id="ProtNLM"/>
    </source>
</evidence>
<dbReference type="Proteomes" id="UP000234483">
    <property type="component" value="Unassembled WGS sequence"/>
</dbReference>
<sequence>MSFAQISVLAAVVFAIVSPIAQAVFGIGLTASQFSQAGDATLRAAGYAFSIWSVIYAGLIAYALYQAAPRQRSAPALRSLSWPAVAAIFGTGLWIWASALNERWASVLIIVISAIGLTWALSRVSRAAPETKLRGHILAWWPLCLLAGWLTIASVLNILTVLTAEHLIEAGSRVFAIGGLAVALAVVLVVLGRPRLWPYGLPPAWGLVGVYVAERDAKPDVASIALACAVVIAASSAWQGMVFWRRQSRG</sequence>
<accession>A0A2N5CX35</accession>
<keyword evidence="1" id="KW-0472">Membrane</keyword>
<dbReference type="OrthoDB" id="5189031at2"/>
<protein>
    <recommendedName>
        <fullName evidence="6">Tryptophan-rich sensory protein</fullName>
    </recommendedName>
</protein>
<dbReference type="EMBL" id="CP026100">
    <property type="protein sequence ID" value="AYV47475.1"/>
    <property type="molecule type" value="Genomic_DNA"/>
</dbReference>
<evidence type="ECO:0000313" key="5">
    <source>
        <dbReference type="Proteomes" id="UP000281192"/>
    </source>
</evidence>
<keyword evidence="1" id="KW-1133">Transmembrane helix</keyword>
<evidence type="ECO:0000256" key="1">
    <source>
        <dbReference type="SAM" id="Phobius"/>
    </source>
</evidence>
<proteinExistence type="predicted"/>
<dbReference type="Proteomes" id="UP000281192">
    <property type="component" value="Chromosome"/>
</dbReference>
<feature type="transmembrane region" description="Helical" evidence="1">
    <location>
        <begin position="196"/>
        <end position="212"/>
    </location>
</feature>
<dbReference type="AlphaFoldDB" id="A0A2N5CX35"/>
<evidence type="ECO:0000313" key="3">
    <source>
        <dbReference type="EMBL" id="PLR18316.1"/>
    </source>
</evidence>
<dbReference type="RefSeq" id="WP_101712125.1">
    <property type="nucleotide sequence ID" value="NZ_CP026100.1"/>
</dbReference>
<name>A0A2N5CX35_9CAUL</name>
<dbReference type="KEGG" id="cfh:C1707_15055"/>
<gene>
    <name evidence="2" type="ORF">C1707_15055</name>
    <name evidence="3" type="ORF">CFHF_06050</name>
</gene>
<keyword evidence="5" id="KW-1185">Reference proteome</keyword>
<feature type="transmembrane region" description="Helical" evidence="1">
    <location>
        <begin position="103"/>
        <end position="125"/>
    </location>
</feature>
<reference evidence="3 4" key="1">
    <citation type="submission" date="2017-12" db="EMBL/GenBank/DDBJ databases">
        <title>The genome sequence of Caulobacter flavus CGMCC1 15093.</title>
        <authorList>
            <person name="Gao J."/>
            <person name="Mao X."/>
            <person name="Sun J."/>
        </authorList>
    </citation>
    <scope>NUCLEOTIDE SEQUENCE [LARGE SCALE GENOMIC DNA]</scope>
    <source>
        <strain evidence="3 4">CGMCC1 15093</strain>
    </source>
</reference>
<feature type="transmembrane region" description="Helical" evidence="1">
    <location>
        <begin position="224"/>
        <end position="244"/>
    </location>
</feature>
<organism evidence="3 4">
    <name type="scientific">Caulobacter flavus</name>
    <dbReference type="NCBI Taxonomy" id="1679497"/>
    <lineage>
        <taxon>Bacteria</taxon>
        <taxon>Pseudomonadati</taxon>
        <taxon>Pseudomonadota</taxon>
        <taxon>Alphaproteobacteria</taxon>
        <taxon>Caulobacterales</taxon>
        <taxon>Caulobacteraceae</taxon>
        <taxon>Caulobacter</taxon>
    </lineage>
</organism>
<feature type="transmembrane region" description="Helical" evidence="1">
    <location>
        <begin position="137"/>
        <end position="162"/>
    </location>
</feature>
<feature type="transmembrane region" description="Helical" evidence="1">
    <location>
        <begin position="77"/>
        <end position="97"/>
    </location>
</feature>
<dbReference type="EMBL" id="PJRQ01000011">
    <property type="protein sequence ID" value="PLR18316.1"/>
    <property type="molecule type" value="Genomic_DNA"/>
</dbReference>
<feature type="transmembrane region" description="Helical" evidence="1">
    <location>
        <begin position="174"/>
        <end position="191"/>
    </location>
</feature>
<evidence type="ECO:0000313" key="2">
    <source>
        <dbReference type="EMBL" id="AYV47475.1"/>
    </source>
</evidence>
<evidence type="ECO:0000313" key="4">
    <source>
        <dbReference type="Proteomes" id="UP000234483"/>
    </source>
</evidence>
<feature type="transmembrane region" description="Helical" evidence="1">
    <location>
        <begin position="47"/>
        <end position="65"/>
    </location>
</feature>